<dbReference type="EMBL" id="CM041001">
    <property type="protein sequence ID" value="MCJ8748334.1"/>
    <property type="molecule type" value="Genomic_DNA"/>
</dbReference>
<dbReference type="Proteomes" id="UP000830395">
    <property type="component" value="Chromosome 27"/>
</dbReference>
<evidence type="ECO:0000313" key="2">
    <source>
        <dbReference type="Proteomes" id="UP000830395"/>
    </source>
</evidence>
<name>A0ACC5ZKL8_9TELE</name>
<feature type="non-terminal residue" evidence="1">
    <location>
        <position position="1"/>
    </location>
</feature>
<protein>
    <submittedName>
        <fullName evidence="1">Uncharacterized protein</fullName>
    </submittedName>
</protein>
<organism evidence="1 2">
    <name type="scientific">Pangasius djambal</name>
    <dbReference type="NCBI Taxonomy" id="1691987"/>
    <lineage>
        <taxon>Eukaryota</taxon>
        <taxon>Metazoa</taxon>
        <taxon>Chordata</taxon>
        <taxon>Craniata</taxon>
        <taxon>Vertebrata</taxon>
        <taxon>Euteleostomi</taxon>
        <taxon>Actinopterygii</taxon>
        <taxon>Neopterygii</taxon>
        <taxon>Teleostei</taxon>
        <taxon>Ostariophysi</taxon>
        <taxon>Siluriformes</taxon>
        <taxon>Pangasiidae</taxon>
        <taxon>Pangasius</taxon>
    </lineage>
</organism>
<gene>
    <name evidence="1" type="ORF">PDJAM_G00163780</name>
</gene>
<accession>A0ACC5ZKL8</accession>
<sequence>FGKRQAVLCAFATGVGGSVYTHTHTHSHTHTHLPAAMAEEQISPLKDFLITYIMPEKCYEHLFLSLNLTHGPCLKIVLSKILSVWMLGELIAPVLQVWVVVQGGSAEGLSLVSVLLQLLAVSAHTAACILHTFPIGAYGESVFVLVQCVLLVFLIQYYKGNTISGCVLLSVYSGVMYLLTSALIPEVVVMTMQEWSVLIIITSRLIQAGCNLNSGSTGQLSGASVFLVFLASLGRVFRSTQESHSLHSQASVLSACCSLLLLIQIQIYSKPPTSRETTKRKKEE</sequence>
<reference evidence="1" key="1">
    <citation type="submission" date="2020-02" db="EMBL/GenBank/DDBJ databases">
        <title>Genome sequencing of the panga catfish, Pangasius djambal.</title>
        <authorList>
            <person name="Wen M."/>
            <person name="Zahm M."/>
            <person name="Roques C."/>
            <person name="Cabau C."/>
            <person name="Klopp C."/>
            <person name="Donnadieu C."/>
            <person name="Jouanno E."/>
            <person name="Avarre J.-C."/>
            <person name="Campet M."/>
            <person name="Ha T."/>
            <person name="Dugue R."/>
            <person name="Lampietro C."/>
            <person name="Louis A."/>
            <person name="Herpin A."/>
            <person name="Echchiki A."/>
            <person name="Berthelot C."/>
            <person name="Parey E."/>
            <person name="Roest-Crollius H."/>
            <person name="Braasch I."/>
            <person name="Postlethwait J.H."/>
            <person name="Bobe J."/>
            <person name="Montfort J."/>
            <person name="Bouchez O."/>
            <person name="Begum T."/>
            <person name="Schartl M."/>
            <person name="Gustiano R."/>
            <person name="Guiguen Y."/>
        </authorList>
    </citation>
    <scope>NUCLEOTIDE SEQUENCE</scope>
    <source>
        <strain evidence="1">Pdj_M5554</strain>
    </source>
</reference>
<keyword evidence="2" id="KW-1185">Reference proteome</keyword>
<comment type="caution">
    <text evidence="1">The sequence shown here is derived from an EMBL/GenBank/DDBJ whole genome shotgun (WGS) entry which is preliminary data.</text>
</comment>
<proteinExistence type="predicted"/>
<evidence type="ECO:0000313" key="1">
    <source>
        <dbReference type="EMBL" id="MCJ8748334.1"/>
    </source>
</evidence>